<dbReference type="HAMAP" id="MF_01660">
    <property type="entry name" value="MenH"/>
    <property type="match status" value="1"/>
</dbReference>
<reference evidence="6 7" key="1">
    <citation type="submission" date="2017-12" db="EMBL/GenBank/DDBJ databases">
        <title>Characterization of six clinical isolates of Enterochimera gen. nov., a novel genus of the Yersiniaciae family and the three species Enterochimera arupensis sp. nov., Enterochimera coloradensis sp. nov, and Enterochimera californica sp. nov.</title>
        <authorList>
            <person name="Rossi A."/>
            <person name="Fisher M."/>
        </authorList>
    </citation>
    <scope>NUCLEOTIDE SEQUENCE [LARGE SCALE GENOMIC DNA]</scope>
    <source>
        <strain evidence="7">2015-Iso6</strain>
    </source>
</reference>
<proteinExistence type="inferred from homology"/>
<dbReference type="PANTHER" id="PTHR42916">
    <property type="entry name" value="2-SUCCINYL-5-ENOLPYRUVYL-6-HYDROXY-3-CYCLOHEXENE-1-CARBOXYLATE SYNTHASE"/>
    <property type="match status" value="1"/>
</dbReference>
<name>A0A2N5EEA5_9GAMM</name>
<evidence type="ECO:0000256" key="3">
    <source>
        <dbReference type="HAMAP-Rule" id="MF_01660"/>
    </source>
</evidence>
<organism evidence="6 7">
    <name type="scientific">Chimaeribacter californicus</name>
    <dbReference type="NCBI Taxonomy" id="2060067"/>
    <lineage>
        <taxon>Bacteria</taxon>
        <taxon>Pseudomonadati</taxon>
        <taxon>Pseudomonadota</taxon>
        <taxon>Gammaproteobacteria</taxon>
        <taxon>Enterobacterales</taxon>
        <taxon>Yersiniaceae</taxon>
        <taxon>Chimaeribacter</taxon>
    </lineage>
</organism>
<comment type="pathway">
    <text evidence="3">Quinol/quinone metabolism; 1,4-dihydroxy-2-naphthoate biosynthesis; 1,4-dihydroxy-2-naphthoate from chorismate: step 3/7.</text>
</comment>
<dbReference type="InterPro" id="IPR000073">
    <property type="entry name" value="AB_hydrolase_1"/>
</dbReference>
<evidence type="ECO:0000313" key="6">
    <source>
        <dbReference type="EMBL" id="PLR40859.1"/>
    </source>
</evidence>
<dbReference type="OrthoDB" id="9808398at2"/>
<dbReference type="NCBIfam" id="TIGR03695">
    <property type="entry name" value="menH_SHCHC"/>
    <property type="match status" value="1"/>
</dbReference>
<evidence type="ECO:0000259" key="5">
    <source>
        <dbReference type="Pfam" id="PF00561"/>
    </source>
</evidence>
<feature type="domain" description="AB hydrolase-1" evidence="5">
    <location>
        <begin position="18"/>
        <end position="223"/>
    </location>
</feature>
<evidence type="ECO:0000256" key="4">
    <source>
        <dbReference type="NCBIfam" id="TIGR03695"/>
    </source>
</evidence>
<evidence type="ECO:0000256" key="2">
    <source>
        <dbReference type="ARBA" id="ARBA00023239"/>
    </source>
</evidence>
<comment type="pathway">
    <text evidence="3">Quinol/quinone metabolism; menaquinone biosynthesis.</text>
</comment>
<comment type="catalytic activity">
    <reaction evidence="3">
        <text>5-enolpyruvoyl-6-hydroxy-2-succinyl-cyclohex-3-ene-1-carboxylate = (1R,6R)-6-hydroxy-2-succinyl-cyclohexa-2,4-diene-1-carboxylate + pyruvate</text>
        <dbReference type="Rhea" id="RHEA:25597"/>
        <dbReference type="ChEBI" id="CHEBI:15361"/>
        <dbReference type="ChEBI" id="CHEBI:58689"/>
        <dbReference type="ChEBI" id="CHEBI:58818"/>
        <dbReference type="EC" id="4.2.99.20"/>
    </reaction>
</comment>
<dbReference type="InterPro" id="IPR022485">
    <property type="entry name" value="SHCHC_synthase_MenH"/>
</dbReference>
<dbReference type="NCBIfam" id="NF008340">
    <property type="entry name" value="PRK11126.1"/>
    <property type="match status" value="1"/>
</dbReference>
<protein>
    <recommendedName>
        <fullName evidence="3 4">2-succinyl-6-hydroxy-2,4-cyclohexadiene-1-carboxylate synthase</fullName>
        <shortName evidence="3">SHCHC synthase</shortName>
        <ecNumber evidence="3 4">4.2.99.20</ecNumber>
    </recommendedName>
</protein>
<comment type="similarity">
    <text evidence="3">Belongs to the AB hydrolase superfamily. MenH family.</text>
</comment>
<dbReference type="InterPro" id="IPR029058">
    <property type="entry name" value="AB_hydrolase_fold"/>
</dbReference>
<dbReference type="UniPathway" id="UPA01057">
    <property type="reaction ID" value="UER00900"/>
</dbReference>
<dbReference type="PANTHER" id="PTHR42916:SF1">
    <property type="entry name" value="PROTEIN PHYLLO, CHLOROPLASTIC"/>
    <property type="match status" value="1"/>
</dbReference>
<dbReference type="GO" id="GO:0070205">
    <property type="term" value="F:2-succinyl-6-hydroxy-2,4-cyclohexadiene-1-carboxylate synthase activity"/>
    <property type="evidence" value="ECO:0007669"/>
    <property type="project" value="UniProtKB-UniRule"/>
</dbReference>
<dbReference type="AlphaFoldDB" id="A0A2N5EEA5"/>
<dbReference type="Pfam" id="PF00561">
    <property type="entry name" value="Abhydrolase_1"/>
    <property type="match status" value="1"/>
</dbReference>
<keyword evidence="2 3" id="KW-0456">Lyase</keyword>
<evidence type="ECO:0000256" key="1">
    <source>
        <dbReference type="ARBA" id="ARBA00022428"/>
    </source>
</evidence>
<comment type="function">
    <text evidence="3">Catalyzes a proton abstraction reaction that results in 2,5-elimination of pyruvate from 2-succinyl-5-enolpyruvyl-6-hydroxy-3-cyclohexene-1-carboxylate (SEPHCHC) and the formation of 2-succinyl-6-hydroxy-2,4-cyclohexadiene-1-carboxylate (SHCHC).</text>
</comment>
<accession>A0A2N5EEA5</accession>
<comment type="subunit">
    <text evidence="3">Monomer.</text>
</comment>
<dbReference type="UniPathway" id="UPA00079"/>
<sequence length="254" mass="28110">MSLACCAYPALSGDRRRPWLVFLHGLLGRGSEWQPVLARCGDWPCLTVDLPGHGDSAAVSASGFAALDHQLAAVLRQQNIERYWLIGYSLGGRVAMYHAARQPAGLCGLVVEGSHPGLLHPAERQARLESDRHWAQRFLQQPLPQVLADWYHQPLFAELTGPQRQALIALRSHNQPAGIAQMLLATSLGHQPPLDAALQRWRHPFYYLCGEQDARFRSLADARGLPLSLLPGGHNVHHAHPDAFAHRLLSLIRC</sequence>
<gene>
    <name evidence="3" type="primary">menH</name>
    <name evidence="6" type="ORF">CYR55_06170</name>
</gene>
<dbReference type="Proteomes" id="UP000234240">
    <property type="component" value="Unassembled WGS sequence"/>
</dbReference>
<keyword evidence="1 3" id="KW-0474">Menaquinone biosynthesis</keyword>
<dbReference type="SUPFAM" id="SSF53474">
    <property type="entry name" value="alpha/beta-Hydrolases"/>
    <property type="match status" value="1"/>
</dbReference>
<dbReference type="EC" id="4.2.99.20" evidence="3 4"/>
<dbReference type="Gene3D" id="3.40.50.1820">
    <property type="entry name" value="alpha/beta hydrolase"/>
    <property type="match status" value="1"/>
</dbReference>
<dbReference type="GO" id="GO:0009234">
    <property type="term" value="P:menaquinone biosynthetic process"/>
    <property type="evidence" value="ECO:0007669"/>
    <property type="project" value="UniProtKB-UniRule"/>
</dbReference>
<comment type="caution">
    <text evidence="6">The sequence shown here is derived from an EMBL/GenBank/DDBJ whole genome shotgun (WGS) entry which is preliminary data.</text>
</comment>
<dbReference type="RefSeq" id="WP_101815269.1">
    <property type="nucleotide sequence ID" value="NZ_PJZF01000003.1"/>
</dbReference>
<dbReference type="EMBL" id="PJZF01000003">
    <property type="protein sequence ID" value="PLR40859.1"/>
    <property type="molecule type" value="Genomic_DNA"/>
</dbReference>
<evidence type="ECO:0000313" key="7">
    <source>
        <dbReference type="Proteomes" id="UP000234240"/>
    </source>
</evidence>
<keyword evidence="7" id="KW-1185">Reference proteome</keyword>